<dbReference type="InterPro" id="IPR012349">
    <property type="entry name" value="Split_barrel_FMN-bd"/>
</dbReference>
<evidence type="ECO:0000256" key="1">
    <source>
        <dbReference type="ARBA" id="ARBA00023002"/>
    </source>
</evidence>
<sequence length="132" mass="14919">MADLNEAVVQRLLEGRNHAVISTHTQDGAIHSAVVWVNVEDGMPAVNSAIGRRWPANAERDSRVTLLVYDPANPYEYVEIRGRATGRTAGADDHIDRLAQKYLGVDRYPFRAEGERRITYLVEPELVRHQQQ</sequence>
<dbReference type="Proteomes" id="UP000199152">
    <property type="component" value="Unassembled WGS sequence"/>
</dbReference>
<name>A0A1I4G2Q7_9ACTN</name>
<dbReference type="GO" id="GO:0070967">
    <property type="term" value="F:coenzyme F420 binding"/>
    <property type="evidence" value="ECO:0007669"/>
    <property type="project" value="TreeGrafter"/>
</dbReference>
<dbReference type="InParanoid" id="A0A1I4G2Q7"/>
<protein>
    <submittedName>
        <fullName evidence="3">PPOX class probable F420-dependent enzyme</fullName>
    </submittedName>
</protein>
<dbReference type="InterPro" id="IPR019920">
    <property type="entry name" value="F420-binding_dom_put"/>
</dbReference>
<proteinExistence type="predicted"/>
<dbReference type="Gene3D" id="2.30.110.10">
    <property type="entry name" value="Electron Transport, Fmn-binding Protein, Chain A"/>
    <property type="match status" value="1"/>
</dbReference>
<evidence type="ECO:0000313" key="4">
    <source>
        <dbReference type="Proteomes" id="UP000199152"/>
    </source>
</evidence>
<dbReference type="Pfam" id="PF01243">
    <property type="entry name" value="PNPOx_N"/>
    <property type="match status" value="1"/>
</dbReference>
<dbReference type="InterPro" id="IPR052019">
    <property type="entry name" value="F420H2_bilvrd_red/Heme_oxyg"/>
</dbReference>
<dbReference type="STRING" id="504800.SAMN04488085_108113"/>
<dbReference type="NCBIfam" id="TIGR03618">
    <property type="entry name" value="Rv1155_F420"/>
    <property type="match status" value="1"/>
</dbReference>
<organism evidence="3 4">
    <name type="scientific">Geodermatophilus ruber</name>
    <dbReference type="NCBI Taxonomy" id="504800"/>
    <lineage>
        <taxon>Bacteria</taxon>
        <taxon>Bacillati</taxon>
        <taxon>Actinomycetota</taxon>
        <taxon>Actinomycetes</taxon>
        <taxon>Geodermatophilales</taxon>
        <taxon>Geodermatophilaceae</taxon>
        <taxon>Geodermatophilus</taxon>
    </lineage>
</organism>
<keyword evidence="4" id="KW-1185">Reference proteome</keyword>
<dbReference type="GO" id="GO:0016627">
    <property type="term" value="F:oxidoreductase activity, acting on the CH-CH group of donors"/>
    <property type="evidence" value="ECO:0007669"/>
    <property type="project" value="TreeGrafter"/>
</dbReference>
<dbReference type="RefSeq" id="WP_091325677.1">
    <property type="nucleotide sequence ID" value="NZ_FOSW01000008.1"/>
</dbReference>
<gene>
    <name evidence="3" type="ORF">SAMN04488085_108113</name>
</gene>
<dbReference type="OrthoDB" id="162914at2"/>
<evidence type="ECO:0000313" key="3">
    <source>
        <dbReference type="EMBL" id="SFL24039.1"/>
    </source>
</evidence>
<dbReference type="SUPFAM" id="SSF50475">
    <property type="entry name" value="FMN-binding split barrel"/>
    <property type="match status" value="1"/>
</dbReference>
<dbReference type="EMBL" id="FOSW01000008">
    <property type="protein sequence ID" value="SFL24039.1"/>
    <property type="molecule type" value="Genomic_DNA"/>
</dbReference>
<evidence type="ECO:0000259" key="2">
    <source>
        <dbReference type="Pfam" id="PF01243"/>
    </source>
</evidence>
<dbReference type="PANTHER" id="PTHR35176">
    <property type="entry name" value="HEME OXYGENASE HI_0854-RELATED"/>
    <property type="match status" value="1"/>
</dbReference>
<keyword evidence="1" id="KW-0560">Oxidoreductase</keyword>
<dbReference type="PANTHER" id="PTHR35176:SF6">
    <property type="entry name" value="HEME OXYGENASE HI_0854-RELATED"/>
    <property type="match status" value="1"/>
</dbReference>
<dbReference type="InterPro" id="IPR011576">
    <property type="entry name" value="Pyridox_Oxase_N"/>
</dbReference>
<feature type="domain" description="Pyridoxamine 5'-phosphate oxidase N-terminal" evidence="2">
    <location>
        <begin position="9"/>
        <end position="127"/>
    </location>
</feature>
<dbReference type="AlphaFoldDB" id="A0A1I4G2Q7"/>
<reference evidence="4" key="1">
    <citation type="submission" date="2016-10" db="EMBL/GenBank/DDBJ databases">
        <authorList>
            <person name="Varghese N."/>
            <person name="Submissions S."/>
        </authorList>
    </citation>
    <scope>NUCLEOTIDE SEQUENCE [LARGE SCALE GENOMIC DNA]</scope>
    <source>
        <strain evidence="4">DSM 45317</strain>
    </source>
</reference>
<dbReference type="GO" id="GO:0005829">
    <property type="term" value="C:cytosol"/>
    <property type="evidence" value="ECO:0007669"/>
    <property type="project" value="TreeGrafter"/>
</dbReference>
<accession>A0A1I4G2Q7</accession>